<dbReference type="InterPro" id="IPR028082">
    <property type="entry name" value="Peripla_BP_I"/>
</dbReference>
<feature type="chain" id="PRO_5026920118" evidence="1">
    <location>
        <begin position="28"/>
        <end position="379"/>
    </location>
</feature>
<protein>
    <submittedName>
        <fullName evidence="2">ABC transporter substrate-binding protein</fullName>
    </submittedName>
</protein>
<dbReference type="Gene3D" id="3.40.50.2300">
    <property type="match status" value="2"/>
</dbReference>
<accession>A0A6N1V8I4</accession>
<proteinExistence type="predicted"/>
<dbReference type="AlphaFoldDB" id="A0A6N1V8I4"/>
<feature type="signal peptide" evidence="1">
    <location>
        <begin position="1"/>
        <end position="27"/>
    </location>
</feature>
<organism evidence="2 3">
    <name type="scientific">Oricola thermophila</name>
    <dbReference type="NCBI Taxonomy" id="2742145"/>
    <lineage>
        <taxon>Bacteria</taxon>
        <taxon>Pseudomonadati</taxon>
        <taxon>Pseudomonadota</taxon>
        <taxon>Alphaproteobacteria</taxon>
        <taxon>Hyphomicrobiales</taxon>
        <taxon>Ahrensiaceae</taxon>
        <taxon>Oricola</taxon>
    </lineage>
</organism>
<sequence length="379" mass="38634">MPAITLRQFATALTILFLAALSACQSAGTSDVLDIEGAAKAMAVAVTPEIIGEGDVQIALAAPLSGGQAGIGKEIRQGAELALADLGAGKLSLAIYDTAGEAGRVKGAAQAIAEAGTPFAAVAADPSLLGAFAPQGTLPLAFATNEMARPGGTLAFLPSASDSLVYGVRTALAARQGEVVLFVPGEWPGSVAQALAQRLGRLATVHTISYRASQTSAQIAERARPHLSKAAVIAFAGNEAKIAQIVKALPLAPGMRPAIVGNMDWTGTLVSAESLNGALMPVPDSGGRDLVAGRYKARFGTAPTADALYAYDFVAVAAGIVRSRGAEALNRATLTNDAGFRGATGAFRFRTDGRVERLYAVKVIDNGKLKPLQGPAEGF</sequence>
<gene>
    <name evidence="2" type="ORF">HTY61_00160</name>
</gene>
<keyword evidence="1" id="KW-0732">Signal</keyword>
<evidence type="ECO:0000313" key="3">
    <source>
        <dbReference type="Proteomes" id="UP000509367"/>
    </source>
</evidence>
<dbReference type="SUPFAM" id="SSF53822">
    <property type="entry name" value="Periplasmic binding protein-like I"/>
    <property type="match status" value="1"/>
</dbReference>
<reference evidence="2 3" key="1">
    <citation type="submission" date="2020-06" db="EMBL/GenBank/DDBJ databases">
        <title>Oricola thermophila sp. nov. isolated from a tidal sediments.</title>
        <authorList>
            <person name="Kwon K.K."/>
            <person name="Yang S.-H."/>
            <person name="Park M.-J."/>
        </authorList>
    </citation>
    <scope>NUCLEOTIDE SEQUENCE [LARGE SCALE GENOMIC DNA]</scope>
    <source>
        <strain evidence="2 3">MEBiC13590</strain>
    </source>
</reference>
<dbReference type="Proteomes" id="UP000509367">
    <property type="component" value="Chromosome"/>
</dbReference>
<evidence type="ECO:0000313" key="2">
    <source>
        <dbReference type="EMBL" id="QKV16988.1"/>
    </source>
</evidence>
<dbReference type="KEGG" id="orm:HTY61_00160"/>
<dbReference type="PROSITE" id="PS51257">
    <property type="entry name" value="PROKAR_LIPOPROTEIN"/>
    <property type="match status" value="1"/>
</dbReference>
<dbReference type="EMBL" id="CP054836">
    <property type="protein sequence ID" value="QKV16988.1"/>
    <property type="molecule type" value="Genomic_DNA"/>
</dbReference>
<keyword evidence="3" id="KW-1185">Reference proteome</keyword>
<dbReference type="RefSeq" id="WP_175274884.1">
    <property type="nucleotide sequence ID" value="NZ_CP054836.1"/>
</dbReference>
<name>A0A6N1V8I4_9HYPH</name>
<evidence type="ECO:0000256" key="1">
    <source>
        <dbReference type="SAM" id="SignalP"/>
    </source>
</evidence>